<evidence type="ECO:0000256" key="2">
    <source>
        <dbReference type="SAM" id="Coils"/>
    </source>
</evidence>
<dbReference type="AlphaFoldDB" id="A0A3R5XA08"/>
<dbReference type="RefSeq" id="WP_117836417.1">
    <property type="nucleotide sequence ID" value="NZ_QRXJ01000056.1"/>
</dbReference>
<dbReference type="SUPFAM" id="SSF48295">
    <property type="entry name" value="TrpR-like"/>
    <property type="match status" value="3"/>
</dbReference>
<dbReference type="Proteomes" id="UP000283360">
    <property type="component" value="Unassembled WGS sequence"/>
</dbReference>
<gene>
    <name evidence="4" type="ORF">DWX03_15595</name>
</gene>
<dbReference type="GO" id="GO:0006313">
    <property type="term" value="P:DNA transposition"/>
    <property type="evidence" value="ECO:0007669"/>
    <property type="project" value="InterPro"/>
</dbReference>
<accession>A0A3R5XA08</accession>
<evidence type="ECO:0000259" key="3">
    <source>
        <dbReference type="Pfam" id="PF13518"/>
    </source>
</evidence>
<keyword evidence="2" id="KW-0175">Coiled coil</keyword>
<name>A0A3R5XA08_9FIRM</name>
<evidence type="ECO:0000256" key="1">
    <source>
        <dbReference type="ARBA" id="ARBA00038232"/>
    </source>
</evidence>
<feature type="domain" description="Insertion element IS150 protein InsJ-like helix-turn-helix" evidence="3">
    <location>
        <begin position="131"/>
        <end position="183"/>
    </location>
</feature>
<comment type="caution">
    <text evidence="4">The sequence shown here is derived from an EMBL/GenBank/DDBJ whole genome shotgun (WGS) entry which is preliminary data.</text>
</comment>
<dbReference type="InterPro" id="IPR036388">
    <property type="entry name" value="WH-like_DNA-bd_sf"/>
</dbReference>
<organism evidence="4 5">
    <name type="scientific">Coprococcus comes</name>
    <dbReference type="NCBI Taxonomy" id="410072"/>
    <lineage>
        <taxon>Bacteria</taxon>
        <taxon>Bacillati</taxon>
        <taxon>Bacillota</taxon>
        <taxon>Clostridia</taxon>
        <taxon>Lachnospirales</taxon>
        <taxon>Lachnospiraceae</taxon>
        <taxon>Coprococcus</taxon>
    </lineage>
</organism>
<dbReference type="EMBL" id="QRXJ01000056">
    <property type="protein sequence ID" value="RGT85843.1"/>
    <property type="molecule type" value="Genomic_DNA"/>
</dbReference>
<dbReference type="GO" id="GO:0043565">
    <property type="term" value="F:sequence-specific DNA binding"/>
    <property type="evidence" value="ECO:0007669"/>
    <property type="project" value="InterPro"/>
</dbReference>
<feature type="coiled-coil region" evidence="2">
    <location>
        <begin position="181"/>
        <end position="213"/>
    </location>
</feature>
<reference evidence="4 5" key="1">
    <citation type="submission" date="2018-08" db="EMBL/GenBank/DDBJ databases">
        <title>A genome reference for cultivated species of the human gut microbiota.</title>
        <authorList>
            <person name="Zou Y."/>
            <person name="Xue W."/>
            <person name="Luo G."/>
        </authorList>
    </citation>
    <scope>NUCLEOTIDE SEQUENCE [LARGE SCALE GENOMIC DNA]</scope>
    <source>
        <strain evidence="4 5">AF18-12LB</strain>
    </source>
</reference>
<evidence type="ECO:0000313" key="4">
    <source>
        <dbReference type="EMBL" id="RGT85843.1"/>
    </source>
</evidence>
<dbReference type="Pfam" id="PF13518">
    <property type="entry name" value="HTH_28"/>
    <property type="match status" value="2"/>
</dbReference>
<protein>
    <submittedName>
        <fullName evidence="4">Transposase</fullName>
    </submittedName>
</protein>
<feature type="domain" description="Insertion element IS150 protein InsJ-like helix-turn-helix" evidence="3">
    <location>
        <begin position="67"/>
        <end position="106"/>
    </location>
</feature>
<comment type="similarity">
    <text evidence="1">Belongs to the IS150/IS1296 orfA family.</text>
</comment>
<dbReference type="InterPro" id="IPR010921">
    <property type="entry name" value="Trp_repressor/repl_initiator"/>
</dbReference>
<dbReference type="InterPro" id="IPR002514">
    <property type="entry name" value="Transposase_8"/>
</dbReference>
<dbReference type="PANTHER" id="PTHR33795:SF1">
    <property type="entry name" value="INSERTION ELEMENT IS150 PROTEIN INSJ"/>
    <property type="match status" value="1"/>
</dbReference>
<proteinExistence type="inferred from homology"/>
<dbReference type="GO" id="GO:0004803">
    <property type="term" value="F:transposase activity"/>
    <property type="evidence" value="ECO:0007669"/>
    <property type="project" value="InterPro"/>
</dbReference>
<dbReference type="Pfam" id="PF01527">
    <property type="entry name" value="HTH_Tnp_1"/>
    <property type="match status" value="1"/>
</dbReference>
<dbReference type="InterPro" id="IPR055247">
    <property type="entry name" value="InsJ-like_HTH"/>
</dbReference>
<dbReference type="PANTHER" id="PTHR33795">
    <property type="entry name" value="INSERTION ELEMENT IS150 PROTEIN INSJ"/>
    <property type="match status" value="1"/>
</dbReference>
<dbReference type="InterPro" id="IPR052057">
    <property type="entry name" value="IS150/IS1296_orfA-like"/>
</dbReference>
<dbReference type="Gene3D" id="1.10.10.10">
    <property type="entry name" value="Winged helix-like DNA-binding domain superfamily/Winged helix DNA-binding domain"/>
    <property type="match status" value="2"/>
</dbReference>
<evidence type="ECO:0000313" key="5">
    <source>
        <dbReference type="Proteomes" id="UP000283360"/>
    </source>
</evidence>
<keyword evidence="5" id="KW-1185">Reference proteome</keyword>
<sequence>MGRKARYSAEEKISAVQEYLDGKGSMKTIAQRLGIAFQSFKQWVKNYEAMGIDAFKTNHNKHYSKAEKEQAVAAYLAGEGSHMEICQKFKILSTSQLRSWIKKYNGHEELKASRMGDTGIMTKGRKTAFNERVEIAAYCINHDHNYTETSEKFKVSYQQARNYTVKYENGGINALQDNRGKRKSENSLSEIEKLQAELKMEKAKRKKAEMETSFLKKLDAIERRRG</sequence>